<reference evidence="2" key="1">
    <citation type="submission" date="2022-11" db="UniProtKB">
        <authorList>
            <consortium name="WormBaseParasite"/>
        </authorList>
    </citation>
    <scope>IDENTIFICATION</scope>
</reference>
<protein>
    <submittedName>
        <fullName evidence="2">Peptidase M12B domain-containing protein</fullName>
    </submittedName>
</protein>
<name>A0AC35GU26_9BILA</name>
<proteinExistence type="predicted"/>
<organism evidence="1 2">
    <name type="scientific">Panagrolaimus sp. PS1159</name>
    <dbReference type="NCBI Taxonomy" id="55785"/>
    <lineage>
        <taxon>Eukaryota</taxon>
        <taxon>Metazoa</taxon>
        <taxon>Ecdysozoa</taxon>
        <taxon>Nematoda</taxon>
        <taxon>Chromadorea</taxon>
        <taxon>Rhabditida</taxon>
        <taxon>Tylenchina</taxon>
        <taxon>Panagrolaimomorpha</taxon>
        <taxon>Panagrolaimoidea</taxon>
        <taxon>Panagrolaimidae</taxon>
        <taxon>Panagrolaimus</taxon>
    </lineage>
</organism>
<evidence type="ECO:0000313" key="1">
    <source>
        <dbReference type="Proteomes" id="UP000887580"/>
    </source>
</evidence>
<sequence length="496" mass="55613">MVANAQPAVWGDPAPDYSATVLSSGPVYLYTLIFVDSKITRHYSGNLTLIKQEIMRMIKESNTYFSQLNMRISVVDVLQTMRDDLSLYTFQTYHYNKLRNLPYHDFAALISYRYAGGLAYVDGMCSYRNNLICGFYPHNPEAMGAIFFHETAHLLGVAHDDKMQPLNISNCVCNDLTLAQEIYASEKYSPSAGCLKIPGFDHDCSAQHLANLLQRNRCLSKKPRSDKENVEDGYLDWSAFYDPALAMCGNGVVEGEEECDCGVEKFCNEINCIPGTCKRKIPFYVIFLVGFFVCCIFLTLSSICCYFVLKYISTKVSSSMRPSIRHKKWRFCKFAVEPLRILKRLCFSKAENKNRTPKNISNSFGQHEKLSTETIVTIAPRSIEGSTGTLRPITRPQIAPPPPPPSATAATGTSSSNTFRPARPPPPVFSNPIRTAPPPPPLKPTLTACAIPIPPTATENSINLRRNEVLWAEYEERISHKFADFGDECASDDEMF</sequence>
<evidence type="ECO:0000313" key="2">
    <source>
        <dbReference type="WBParaSite" id="PS1159_v2.g8790.t1"/>
    </source>
</evidence>
<dbReference type="Proteomes" id="UP000887580">
    <property type="component" value="Unplaced"/>
</dbReference>
<accession>A0AC35GU26</accession>
<dbReference type="WBParaSite" id="PS1159_v2.g8790.t1">
    <property type="protein sequence ID" value="PS1159_v2.g8790.t1"/>
    <property type="gene ID" value="PS1159_v2.g8790"/>
</dbReference>